<dbReference type="SUPFAM" id="SSF56024">
    <property type="entry name" value="Phospholipase D/nuclease"/>
    <property type="match status" value="1"/>
</dbReference>
<feature type="compositionally biased region" description="Polar residues" evidence="4">
    <location>
        <begin position="954"/>
        <end position="967"/>
    </location>
</feature>
<dbReference type="InterPro" id="IPR050944">
    <property type="entry name" value="FAM83"/>
</dbReference>
<dbReference type="GO" id="GO:0007165">
    <property type="term" value="P:signal transduction"/>
    <property type="evidence" value="ECO:0007669"/>
    <property type="project" value="TreeGrafter"/>
</dbReference>
<name>A0A444UJJ9_ACIRT</name>
<sequence length="1351" mass="152647">MPHEDFSAGMSRDDIPGMHPDAYPRRRYPDCPGRYPDEFPSGSFREGSPLRGERMRPEMNDFEAGVRSEFETLIRRQGLDQMVPMDGNQAYKRTPEGSSTCSPVFEILPKSNDQPSGPQEYSQMRLSGRDGYQGCVPLPPPSPPPSPIMARPSQCSSQGDNPLDPNYLEPHYREEYRLAIDALAEDDLEGYYHFLENRGVPDFLAEPEIKHIQQTLQVPRMSVQPDCLYLEGGFEDPDSSSGTYWPMHSDLDAPGLDMGWPNLRSFIGPTEVTTLVNPSNPNMPSIKEQARRLIKSAQQVIALVMDVFTDVDLFADILDAASRRVPVYILLDELNAHHFIAMVTHCKVNLELVNFMRVRTVAGITYFCRTGKSFKGQVMERFLLVDCRAVLSGNYSFMWSFEKIHRCIAHMFLGELVATFDEEFRILFAQSQPLVLENALVPMPGESLYDSNQYRSHMRAPPVMKPMHYLQMEGSLASQHPTYSFDNRMDRDRDLPLHFRREDPFHNTMEGSSMQMFNSKFAQFNMERSFMDPGKSMMATKKMELEAYKRHSFAEGTRESYSSSKQFMRQRVMNNVEEMEAQSSHFQRQQVYQIDRPFDHNMQEGPGSGQGIFEKIRSSRMGYQQMEEFPDDSRFPQEMPRMEPQDIGGYQARLDYVPSNASKEVKHGSENPLVSGERWQGQATQRSQNMGHPYVCQMSPTQKQPPDQNQLFYESSLDRQPQDSSGNQGLRKWRISSYLSAYEDSREEGAQQPITELEAFNDSPQPSEELFTGPEPSVPRFLTREAPKMPTFKPSEPPRFTRMVVSETVKDSPASGSTPETGEETESKKLGEVTLSKHESIRHRLNPLLQRSSRLRSSLIFSSSKQEQHSSSLLTQNEQSIGESKEEKDPLKPSMTIAEILEKRRSIAREPFEFQLTDQNKASTKVSPLVNPQKVPPPEKPEKVSPPEDLSEVPSGTSTATTDMVNMNDPSVRLSFFKELAAKRKAAKTTVDSNSKVPEPANKKPAVISNVSKPAKTPEPQPATHKEVTQHSIQNEVKPAVEVFNTEPPAPPAKPTKPPPLKVSSQTIVITDATDSQKRELKKSRSQSSSSLARGESVEKLNKVHGSNTSLNLLDEKGKQDPKAIEFLKKGSQKLKEFLGQKVDKKVGEDNSSAPPMATVAEVSEEQSSTKTTNVESPETVENKEDNTHKSSQSSPPKSSQNRLTSSTSNVLYSSNLRDDTKVILEQISANSQKNRIEMAKQASNNNTEESSDVSSSENNSQSVHRPESFLTKNRFQKPQTNPEERDKLIKKMDSMRKEKKVYSRFEVFYKNKEEAPKSGTDYGSEEDGKTDVSKESMMGKLKLGLFKSKK</sequence>
<feature type="compositionally biased region" description="Basic and acidic residues" evidence="4">
    <location>
        <begin position="825"/>
        <end position="839"/>
    </location>
</feature>
<feature type="domain" description="Scaffolding anchor of CK1" evidence="5">
    <location>
        <begin position="161"/>
        <end position="433"/>
    </location>
</feature>
<dbReference type="EMBL" id="SCEB01214447">
    <property type="protein sequence ID" value="RXM35339.1"/>
    <property type="molecule type" value="Genomic_DNA"/>
</dbReference>
<dbReference type="Gene3D" id="3.30.870.10">
    <property type="entry name" value="Endonuclease Chain A"/>
    <property type="match status" value="1"/>
</dbReference>
<evidence type="ECO:0000256" key="2">
    <source>
        <dbReference type="ARBA" id="ARBA00006937"/>
    </source>
</evidence>
<feature type="compositionally biased region" description="Low complexity" evidence="4">
    <location>
        <begin position="1190"/>
        <end position="1201"/>
    </location>
</feature>
<feature type="compositionally biased region" description="Polar residues" evidence="4">
    <location>
        <begin position="1166"/>
        <end position="1177"/>
    </location>
</feature>
<gene>
    <name evidence="6" type="ORF">EOD39_13131</name>
</gene>
<dbReference type="GO" id="GO:1990254">
    <property type="term" value="F:keratin filament binding"/>
    <property type="evidence" value="ECO:0007669"/>
    <property type="project" value="TreeGrafter"/>
</dbReference>
<dbReference type="GO" id="GO:0045095">
    <property type="term" value="C:keratin filament"/>
    <property type="evidence" value="ECO:0007669"/>
    <property type="project" value="TreeGrafter"/>
</dbReference>
<organism evidence="6 7">
    <name type="scientific">Acipenser ruthenus</name>
    <name type="common">Sterlet sturgeon</name>
    <dbReference type="NCBI Taxonomy" id="7906"/>
    <lineage>
        <taxon>Eukaryota</taxon>
        <taxon>Metazoa</taxon>
        <taxon>Chordata</taxon>
        <taxon>Craniata</taxon>
        <taxon>Vertebrata</taxon>
        <taxon>Euteleostomi</taxon>
        <taxon>Actinopterygii</taxon>
        <taxon>Chondrostei</taxon>
        <taxon>Acipenseriformes</taxon>
        <taxon>Acipenseridae</taxon>
        <taxon>Acipenser</taxon>
    </lineage>
</organism>
<feature type="compositionally biased region" description="Low complexity" evidence="4">
    <location>
        <begin position="860"/>
        <end position="872"/>
    </location>
</feature>
<evidence type="ECO:0000259" key="5">
    <source>
        <dbReference type="Pfam" id="PF07894"/>
    </source>
</evidence>
<feature type="compositionally biased region" description="Basic and acidic residues" evidence="4">
    <location>
        <begin position="1"/>
        <end position="29"/>
    </location>
</feature>
<keyword evidence="3" id="KW-0963">Cytoplasm</keyword>
<feature type="region of interest" description="Disordered" evidence="4">
    <location>
        <begin position="760"/>
        <end position="840"/>
    </location>
</feature>
<feature type="compositionally biased region" description="Polar residues" evidence="4">
    <location>
        <begin position="681"/>
        <end position="690"/>
    </location>
</feature>
<feature type="region of interest" description="Disordered" evidence="4">
    <location>
        <begin position="1"/>
        <end position="63"/>
    </location>
</feature>
<evidence type="ECO:0000313" key="7">
    <source>
        <dbReference type="Proteomes" id="UP000289886"/>
    </source>
</evidence>
<feature type="region of interest" description="Disordered" evidence="4">
    <location>
        <begin position="860"/>
        <end position="895"/>
    </location>
</feature>
<feature type="compositionally biased region" description="Basic and acidic residues" evidence="4">
    <location>
        <begin position="1283"/>
        <end position="1296"/>
    </location>
</feature>
<feature type="region of interest" description="Disordered" evidence="4">
    <location>
        <begin position="1143"/>
        <end position="1296"/>
    </location>
</feature>
<comment type="similarity">
    <text evidence="2">Belongs to the FAM83 family.</text>
</comment>
<feature type="compositionally biased region" description="Polar residues" evidence="4">
    <location>
        <begin position="1271"/>
        <end position="1282"/>
    </location>
</feature>
<feature type="compositionally biased region" description="Pro residues" evidence="4">
    <location>
        <begin position="1048"/>
        <end position="1061"/>
    </location>
</feature>
<feature type="region of interest" description="Disordered" evidence="4">
    <location>
        <begin position="142"/>
        <end position="161"/>
    </location>
</feature>
<dbReference type="GO" id="GO:0005737">
    <property type="term" value="C:cytoplasm"/>
    <property type="evidence" value="ECO:0007669"/>
    <property type="project" value="UniProtKB-SubCell"/>
</dbReference>
<feature type="compositionally biased region" description="Polar residues" evidence="4">
    <location>
        <begin position="1202"/>
        <end position="1216"/>
    </location>
</feature>
<dbReference type="Pfam" id="PF07894">
    <property type="entry name" value="SACK1"/>
    <property type="match status" value="1"/>
</dbReference>
<protein>
    <submittedName>
        <fullName evidence="6">Protein FAM83H</fullName>
    </submittedName>
</protein>
<feature type="compositionally biased region" description="Polar residues" evidence="4">
    <location>
        <begin position="916"/>
        <end position="926"/>
    </location>
</feature>
<dbReference type="Proteomes" id="UP000289886">
    <property type="component" value="Unassembled WGS sequence"/>
</dbReference>
<feature type="compositionally biased region" description="Polar residues" evidence="4">
    <location>
        <begin position="698"/>
        <end position="709"/>
    </location>
</feature>
<evidence type="ECO:0000313" key="6">
    <source>
        <dbReference type="EMBL" id="RXM35339.1"/>
    </source>
</evidence>
<feature type="compositionally biased region" description="Low complexity" evidence="4">
    <location>
        <begin position="1244"/>
        <end position="1263"/>
    </location>
</feature>
<evidence type="ECO:0000256" key="3">
    <source>
        <dbReference type="ARBA" id="ARBA00022490"/>
    </source>
</evidence>
<feature type="region of interest" description="Disordered" evidence="4">
    <location>
        <begin position="1314"/>
        <end position="1336"/>
    </location>
</feature>
<proteinExistence type="inferred from homology"/>
<dbReference type="InterPro" id="IPR012461">
    <property type="entry name" value="SACK1"/>
</dbReference>
<feature type="compositionally biased region" description="Low complexity" evidence="4">
    <location>
        <begin position="1086"/>
        <end position="1095"/>
    </location>
</feature>
<feature type="compositionally biased region" description="Polar residues" evidence="4">
    <location>
        <begin position="873"/>
        <end position="882"/>
    </location>
</feature>
<keyword evidence="7" id="KW-1185">Reference proteome</keyword>
<feature type="compositionally biased region" description="Basic and acidic residues" evidence="4">
    <location>
        <begin position="937"/>
        <end position="946"/>
    </location>
</feature>
<dbReference type="GO" id="GO:0045104">
    <property type="term" value="P:intermediate filament cytoskeleton organization"/>
    <property type="evidence" value="ECO:0007669"/>
    <property type="project" value="TreeGrafter"/>
</dbReference>
<accession>A0A444UJJ9</accession>
<comment type="subcellular location">
    <subcellularLocation>
        <location evidence="1">Cytoplasm</location>
    </subcellularLocation>
</comment>
<dbReference type="GO" id="GO:0044380">
    <property type="term" value="P:protein localization to cytoskeleton"/>
    <property type="evidence" value="ECO:0007669"/>
    <property type="project" value="TreeGrafter"/>
</dbReference>
<dbReference type="PANTHER" id="PTHR16181:SF29">
    <property type="entry name" value="PROTEIN FAM83A-RELATED"/>
    <property type="match status" value="1"/>
</dbReference>
<feature type="region of interest" description="Disordered" evidence="4">
    <location>
        <begin position="910"/>
        <end position="967"/>
    </location>
</feature>
<evidence type="ECO:0000256" key="1">
    <source>
        <dbReference type="ARBA" id="ARBA00004496"/>
    </source>
</evidence>
<comment type="caution">
    <text evidence="6">The sequence shown here is derived from an EMBL/GenBank/DDBJ whole genome shotgun (WGS) entry which is preliminary data.</text>
</comment>
<reference evidence="6 7" key="1">
    <citation type="submission" date="2019-01" db="EMBL/GenBank/DDBJ databases">
        <title>Draft Genome and Complete Hox-Cluster Characterization of the Sterlet Sturgeon (Acipenser ruthenus).</title>
        <authorList>
            <person name="Wei Q."/>
        </authorList>
    </citation>
    <scope>NUCLEOTIDE SEQUENCE [LARGE SCALE GENOMIC DNA]</scope>
    <source>
        <strain evidence="6">WHYD16114868_AA</strain>
        <tissue evidence="6">Blood</tissue>
    </source>
</reference>
<feature type="region of interest" description="Disordered" evidence="4">
    <location>
        <begin position="983"/>
        <end position="1119"/>
    </location>
</feature>
<feature type="compositionally biased region" description="Basic and acidic residues" evidence="4">
    <location>
        <begin position="51"/>
        <end position="63"/>
    </location>
</feature>
<dbReference type="GO" id="GO:0019901">
    <property type="term" value="F:protein kinase binding"/>
    <property type="evidence" value="ECO:0007669"/>
    <property type="project" value="TreeGrafter"/>
</dbReference>
<dbReference type="PANTHER" id="PTHR16181">
    <property type="entry name" value="PROTEIN FAM83A-RELATED"/>
    <property type="match status" value="1"/>
</dbReference>
<dbReference type="FunFam" id="3.30.870.10:FF:000004">
    <property type="entry name" value="protein FAM83H isoform X2"/>
    <property type="match status" value="1"/>
</dbReference>
<dbReference type="GO" id="GO:0030335">
    <property type="term" value="P:positive regulation of cell migration"/>
    <property type="evidence" value="ECO:0007669"/>
    <property type="project" value="TreeGrafter"/>
</dbReference>
<evidence type="ECO:0000256" key="4">
    <source>
        <dbReference type="SAM" id="MobiDB-lite"/>
    </source>
</evidence>
<feature type="region of interest" description="Disordered" evidence="4">
    <location>
        <begin position="661"/>
        <end position="709"/>
    </location>
</feature>